<reference evidence="1" key="1">
    <citation type="submission" date="2022-04" db="EMBL/GenBank/DDBJ databases">
        <title>Jade perch genome.</title>
        <authorList>
            <person name="Chao B."/>
        </authorList>
    </citation>
    <scope>NUCLEOTIDE SEQUENCE</scope>
    <source>
        <strain evidence="1">CB-2022</strain>
    </source>
</reference>
<keyword evidence="2" id="KW-1185">Reference proteome</keyword>
<evidence type="ECO:0000313" key="1">
    <source>
        <dbReference type="EMBL" id="KAI3362128.1"/>
    </source>
</evidence>
<dbReference type="EMBL" id="CM041545">
    <property type="protein sequence ID" value="KAI3362128.1"/>
    <property type="molecule type" value="Genomic_DNA"/>
</dbReference>
<organism evidence="1 2">
    <name type="scientific">Scortum barcoo</name>
    <name type="common">barcoo grunter</name>
    <dbReference type="NCBI Taxonomy" id="214431"/>
    <lineage>
        <taxon>Eukaryota</taxon>
        <taxon>Metazoa</taxon>
        <taxon>Chordata</taxon>
        <taxon>Craniata</taxon>
        <taxon>Vertebrata</taxon>
        <taxon>Euteleostomi</taxon>
        <taxon>Actinopterygii</taxon>
        <taxon>Neopterygii</taxon>
        <taxon>Teleostei</taxon>
        <taxon>Neoteleostei</taxon>
        <taxon>Acanthomorphata</taxon>
        <taxon>Eupercaria</taxon>
        <taxon>Centrarchiformes</taxon>
        <taxon>Terapontoidei</taxon>
        <taxon>Terapontidae</taxon>
        <taxon>Scortum</taxon>
    </lineage>
</organism>
<accession>A0ACB8W3V2</accession>
<dbReference type="Proteomes" id="UP000831701">
    <property type="component" value="Chromosome 15"/>
</dbReference>
<evidence type="ECO:0000313" key="2">
    <source>
        <dbReference type="Proteomes" id="UP000831701"/>
    </source>
</evidence>
<feature type="non-terminal residue" evidence="1">
    <location>
        <position position="1"/>
    </location>
</feature>
<sequence>ALVETKEEKELTQPGPRGEALQHGQSGTLPHFLEEPDDAYIVKSNPIKLRCQARPALQIFFKCNGEWVHQSQHMSQEHTDLGTGLKIREVMINVSRQQVEDFHGPEDYWCLCVAWSHLGTSKSRKATVRIAYLRKNFEQDPQGTEVPLNGMIVLHCRPPEGVPVAEVEWLKNEESLSSEGAIDTRGDHNLIIAEARLSDSGNYTCVASNIVAKRRSATATVVVYVNGGWSSWTDWSPCNVRCGRGVQKRSRTCTNPAPLNGGAFCEGMSVQKSTCNTLCPVDGGWGEWSEWSVCSVDCERQRSRECTAPEPKHGGRLCDGVALATDNCTGGLCTQNRKLLHDPKPQGVESSSDVALYSGLAAGVVTVVLLIIAVTLYRRSQSEYGVDVIDSSALTGGFQSFSFKTSRQANPLLINSSMQPDLTVSRTYTSPMCFQDSIDKELMAERSLLDPLPDLKVKGVAERAEYHVMSHPQTFPRGLAPDYRGVPVGTTLGRRGKNLFTPQVSLSPSRPLHKATAVFGHPGGRLVVPNTGISLLVPHGGIAEDTTWEMYMIINQEDSSTMSEDGPEIFLSPAVTYGPPGLDLSCPIAMTIAHCAEVAADDWTIRLKRQIQDNKWEEVMSVDEESTSCYCLLEAQKCHVLLEHPGRYALVGEPLNQEAAKRLRLAVFGSPDTSNSLGFTLRVYCVDDTPHAFQEVAVGERSRGGRLLEEPKMMLFRGNTFSLQVSIQDVPQLLWSIKPFTTCQEFCFSQVWASNQRPLQCAFSLERYSHSSSQLSCKISVRQVKGEEQILQVYTSVVENEKGVVPFFTQSDCTITSQTGSRAFKIPLSIRQRISATFDTANAKGKDWQLLAQKLHIDRNLCYFACQESPSSVILNLWEVQHQDSGDLDSLASALEEISKVLAAALLLGLVCHATEVPASQWSSNEYNNATLRQHKTCVENEQYLHQGHCCLNCQAGTFVQKACERDQEQGTCLSCEHGQTYTEHSNGMNRCLPCTHCRLDEIETAPCTTTTDTRCQCRPGTFCVPDQACEVCKRCAKCKSGEEEVKKCTHFSNTECRKRDPSPTETSPAHPTPTPVSPPDVIPIVICLLILSFLILIIALAVWWFIIKQRSCEIPCSKSHCDSSEIVKIPIDESGATAEERQNNQNAGLEGEESRPESRPLLQETQHGMTKASPPLEDEDRGLGDSLPNTTSSSQTSLSALPTAASSGNTPHQSPTAFRLPPADMDDPLQHRLVPLQGSEKSLKRSFDLFDEYLDVRIHNKFFRRIGVSDNHIRIAENGAPGDKVYDLLKNWMQRQGLKADINDLLDTLLSMDQRRSAESIASAALQRGYYKHADTP</sequence>
<gene>
    <name evidence="1" type="ORF">L3Q82_012450</name>
</gene>
<comment type="caution">
    <text evidence="1">The sequence shown here is derived from an EMBL/GenBank/DDBJ whole genome shotgun (WGS) entry which is preliminary data.</text>
</comment>
<name>A0ACB8W3V2_9TELE</name>
<protein>
    <submittedName>
        <fullName evidence="1">Uncharacterized protein</fullName>
    </submittedName>
</protein>
<proteinExistence type="predicted"/>